<dbReference type="CDD" id="cd00075">
    <property type="entry name" value="HATPase"/>
    <property type="match status" value="1"/>
</dbReference>
<gene>
    <name evidence="9" type="ordered locus">Deide_3p00440</name>
</gene>
<organism evidence="9 10">
    <name type="scientific">Deinococcus deserti (strain DSM 17065 / CIP 109153 / LMG 22923 / VCD115)</name>
    <dbReference type="NCBI Taxonomy" id="546414"/>
    <lineage>
        <taxon>Bacteria</taxon>
        <taxon>Thermotogati</taxon>
        <taxon>Deinococcota</taxon>
        <taxon>Deinococci</taxon>
        <taxon>Deinococcales</taxon>
        <taxon>Deinococcaceae</taxon>
        <taxon>Deinococcus</taxon>
    </lineage>
</organism>
<dbReference type="AlphaFoldDB" id="C1D481"/>
<evidence type="ECO:0000313" key="9">
    <source>
        <dbReference type="EMBL" id="ACO47962.1"/>
    </source>
</evidence>
<evidence type="ECO:0000256" key="5">
    <source>
        <dbReference type="ARBA" id="ARBA00022777"/>
    </source>
</evidence>
<dbReference type="InterPro" id="IPR003594">
    <property type="entry name" value="HATPase_dom"/>
</dbReference>
<keyword evidence="10" id="KW-1185">Reference proteome</keyword>
<dbReference type="Gene3D" id="1.10.287.130">
    <property type="match status" value="1"/>
</dbReference>
<reference evidence="9 10" key="1">
    <citation type="journal article" date="2009" name="PLoS Genet.">
        <title>Alliance of proteomics and genomics to unravel the specificities of Sahara bacterium Deinococcus deserti.</title>
        <authorList>
            <person name="de Groot A."/>
            <person name="Dulermo R."/>
            <person name="Ortet P."/>
            <person name="Blanchard L."/>
            <person name="Guerin P."/>
            <person name="Fernandez B."/>
            <person name="Vacherie B."/>
            <person name="Dossat C."/>
            <person name="Jolivet E."/>
            <person name="Siguier P."/>
            <person name="Chandler M."/>
            <person name="Barakat M."/>
            <person name="Dedieu A."/>
            <person name="Barbe V."/>
            <person name="Heulin T."/>
            <person name="Sommer S."/>
            <person name="Achouak W."/>
            <person name="Armengaud J."/>
        </authorList>
    </citation>
    <scope>NUCLEOTIDE SEQUENCE [LARGE SCALE GENOMIC DNA]</scope>
    <source>
        <strain evidence="10">DSM 17065 / CIP 109153 / LMG 22923 / VCD115</strain>
        <plasmid evidence="10">pDeide3</plasmid>
    </source>
</reference>
<dbReference type="PANTHER" id="PTHR43711:SF28">
    <property type="entry name" value="SENSOR HISTIDINE KINASE YXDK"/>
    <property type="match status" value="1"/>
</dbReference>
<dbReference type="SUPFAM" id="SSF47384">
    <property type="entry name" value="Homodimeric domain of signal transducing histidine kinase"/>
    <property type="match status" value="1"/>
</dbReference>
<dbReference type="InterPro" id="IPR036890">
    <property type="entry name" value="HATPase_C_sf"/>
</dbReference>
<dbReference type="CDD" id="cd00082">
    <property type="entry name" value="HisKA"/>
    <property type="match status" value="1"/>
</dbReference>
<dbReference type="SUPFAM" id="SSF55874">
    <property type="entry name" value="ATPase domain of HSP90 chaperone/DNA topoisomerase II/histidine kinase"/>
    <property type="match status" value="1"/>
</dbReference>
<evidence type="ECO:0000256" key="6">
    <source>
        <dbReference type="ARBA" id="ARBA00023012"/>
    </source>
</evidence>
<dbReference type="Pfam" id="PF00512">
    <property type="entry name" value="HisKA"/>
    <property type="match status" value="1"/>
</dbReference>
<keyword evidence="3" id="KW-0597">Phosphoprotein</keyword>
<keyword evidence="5 9" id="KW-0418">Kinase</keyword>
<keyword evidence="4" id="KW-0808">Transferase</keyword>
<geneLocation type="plasmid" evidence="10">
    <name>pDeide3</name>
</geneLocation>
<dbReference type="InterPro" id="IPR004358">
    <property type="entry name" value="Sig_transdc_His_kin-like_C"/>
</dbReference>
<dbReference type="InterPro" id="IPR050736">
    <property type="entry name" value="Sensor_HK_Regulatory"/>
</dbReference>
<dbReference type="EMBL" id="CP001117">
    <property type="protein sequence ID" value="ACO47962.1"/>
    <property type="molecule type" value="Genomic_DNA"/>
</dbReference>
<keyword evidence="7" id="KW-0812">Transmembrane</keyword>
<dbReference type="InterPro" id="IPR005467">
    <property type="entry name" value="His_kinase_dom"/>
</dbReference>
<evidence type="ECO:0000259" key="8">
    <source>
        <dbReference type="PROSITE" id="PS50109"/>
    </source>
</evidence>
<dbReference type="HOGENOM" id="CLU_530735_0_0_0"/>
<dbReference type="SMART" id="SM00388">
    <property type="entry name" value="HisKA"/>
    <property type="match status" value="1"/>
</dbReference>
<keyword evidence="6" id="KW-0902">Two-component regulatory system</keyword>
<dbReference type="SMART" id="SM00387">
    <property type="entry name" value="HATPase_c"/>
    <property type="match status" value="1"/>
</dbReference>
<evidence type="ECO:0000256" key="1">
    <source>
        <dbReference type="ARBA" id="ARBA00000085"/>
    </source>
</evidence>
<dbReference type="Pfam" id="PF02518">
    <property type="entry name" value="HATPase_c"/>
    <property type="match status" value="1"/>
</dbReference>
<name>C1D481_DEIDV</name>
<dbReference type="EC" id="2.7.13.3" evidence="2"/>
<dbReference type="PRINTS" id="PR00344">
    <property type="entry name" value="BCTRLSENSOR"/>
</dbReference>
<evidence type="ECO:0000313" key="10">
    <source>
        <dbReference type="Proteomes" id="UP000002208"/>
    </source>
</evidence>
<dbReference type="KEGG" id="ddr:Deide_3p00440"/>
<dbReference type="Proteomes" id="UP000002208">
    <property type="component" value="Plasmid 3"/>
</dbReference>
<evidence type="ECO:0000256" key="7">
    <source>
        <dbReference type="SAM" id="Phobius"/>
    </source>
</evidence>
<protein>
    <recommendedName>
        <fullName evidence="2">histidine kinase</fullName>
        <ecNumber evidence="2">2.7.13.3</ecNumber>
    </recommendedName>
</protein>
<dbReference type="GO" id="GO:0000155">
    <property type="term" value="F:phosphorelay sensor kinase activity"/>
    <property type="evidence" value="ECO:0007669"/>
    <property type="project" value="InterPro"/>
</dbReference>
<sequence length="499" mass="54005">MHFALPSSHSTSRRPFQGLEVVAVVLAALVFLADLATPPALVVGTLLSAPVALAALASSWRFALGLLVFAVVANVGAGFHHWHDLPTSTFDVLNRAVSLGATLLVGGLTWRARLASERAVQVEAEKRRAEQERNLRTLVEFVSGPYGLEAFVARAAEGLAAFTGAQEVEIGRVDRTTMRTPHAIFPAGARHHLNQTLPLDVRVPPSSDGSVWTASQESDLLAFLPGRDGDLLVRVHQPQVNAAQLVEAITTLRPLLERTTLLDDLAAQRAHLAEQGEVVRDLIYAFSHDLRTPLMANALHMEQALKGAFGPLPEEYRRTLHNGLEANDSLLSLADQLLTVARYEGGEAQEEAQEVNLRSIVLGVVDQVQPRAQARRVGFDLRLDSVRVYGSKHDLRRAVQNLVDNAVKFSPSEGTVTIELKLDLDDALIKVTDEGPGVPSSRTGNLFQRFRTGGAGGSTGLGLYLTRRIAEAHGGTVSYRRTAQARTVFTLTVPKGETT</sequence>
<dbReference type="RefSeq" id="WP_012694836.1">
    <property type="nucleotide sequence ID" value="NC_012528.1"/>
</dbReference>
<keyword evidence="9" id="KW-0614">Plasmid</keyword>
<feature type="domain" description="Histidine kinase" evidence="8">
    <location>
        <begin position="285"/>
        <end position="497"/>
    </location>
</feature>
<proteinExistence type="predicted"/>
<dbReference type="InterPro" id="IPR036097">
    <property type="entry name" value="HisK_dim/P_sf"/>
</dbReference>
<accession>C1D481</accession>
<keyword evidence="7" id="KW-0472">Membrane</keyword>
<feature type="transmembrane region" description="Helical" evidence="7">
    <location>
        <begin position="92"/>
        <end position="110"/>
    </location>
</feature>
<dbReference type="Gene3D" id="3.30.565.10">
    <property type="entry name" value="Histidine kinase-like ATPase, C-terminal domain"/>
    <property type="match status" value="1"/>
</dbReference>
<feature type="transmembrane region" description="Helical" evidence="7">
    <location>
        <begin position="62"/>
        <end position="80"/>
    </location>
</feature>
<dbReference type="InterPro" id="IPR003661">
    <property type="entry name" value="HisK_dim/P_dom"/>
</dbReference>
<comment type="catalytic activity">
    <reaction evidence="1">
        <text>ATP + protein L-histidine = ADP + protein N-phospho-L-histidine.</text>
        <dbReference type="EC" id="2.7.13.3"/>
    </reaction>
</comment>
<dbReference type="PROSITE" id="PS50109">
    <property type="entry name" value="HIS_KIN"/>
    <property type="match status" value="1"/>
</dbReference>
<keyword evidence="7" id="KW-1133">Transmembrane helix</keyword>
<dbReference type="PANTHER" id="PTHR43711">
    <property type="entry name" value="TWO-COMPONENT HISTIDINE KINASE"/>
    <property type="match status" value="1"/>
</dbReference>
<evidence type="ECO:0000256" key="3">
    <source>
        <dbReference type="ARBA" id="ARBA00022553"/>
    </source>
</evidence>
<feature type="transmembrane region" description="Helical" evidence="7">
    <location>
        <begin position="16"/>
        <end position="33"/>
    </location>
</feature>
<evidence type="ECO:0000256" key="2">
    <source>
        <dbReference type="ARBA" id="ARBA00012438"/>
    </source>
</evidence>
<dbReference type="OrthoDB" id="913606at2"/>
<evidence type="ECO:0000256" key="4">
    <source>
        <dbReference type="ARBA" id="ARBA00022679"/>
    </source>
</evidence>